<evidence type="ECO:0000313" key="10">
    <source>
        <dbReference type="Proteomes" id="UP000001056"/>
    </source>
</evidence>
<dbReference type="AlphaFoldDB" id="Q2GX02"/>
<reference evidence="10" key="1">
    <citation type="journal article" date="2015" name="Genome Announc.">
        <title>Draft genome sequence of the cellulolytic fungus Chaetomium globosum.</title>
        <authorList>
            <person name="Cuomo C.A."/>
            <person name="Untereiner W.A."/>
            <person name="Ma L.-J."/>
            <person name="Grabherr M."/>
            <person name="Birren B.W."/>
        </authorList>
    </citation>
    <scope>NUCLEOTIDE SEQUENCE [LARGE SCALE GENOMIC DNA]</scope>
    <source>
        <strain evidence="10">ATCC 6205 / CBS 148.51 / DSM 1962 / NBRC 6347 / NRRL 1970</strain>
    </source>
</reference>
<evidence type="ECO:0000256" key="6">
    <source>
        <dbReference type="SAM" id="MobiDB-lite"/>
    </source>
</evidence>
<evidence type="ECO:0000256" key="4">
    <source>
        <dbReference type="ARBA" id="ARBA00023136"/>
    </source>
</evidence>
<comment type="similarity">
    <text evidence="5">Belongs to the SAT4 family.</text>
</comment>
<sequence>MEPPPDPPPGPAPMFPVNERIALLSQVHIGTTIPLLVLCLMPFFARMYIRIWPHSLPSASLDADIIHQLFAITDWALLEEELYFKPQLISFEETMFAVKLAYFAIPVWAIAMTLIKTSIILTLLRLPLKRSYKGMLYALLVIQLTFGTANTIYNFTKCQPFHASWDVTVKDRRCPSGETDLVVSNLMSALNIVTDLLLSVTPMFMFWNLHRPLRERILICSLTSIGLFATFASIMKVVVIAEWTTARDPWATAISIGTWTITEQFVSILAACSPSLKKPIENLLNKFGIPLVEHDPNISFMHIPPDMGSGASRRLARRRLDDGEAQLSPVPSHTATAETSRDRDAEGCGDKSLTCSVTGSTSRTALWGT</sequence>
<name>Q2GX02_CHAGB</name>
<organism evidence="9 10">
    <name type="scientific">Chaetomium globosum (strain ATCC 6205 / CBS 148.51 / DSM 1962 / NBRC 6347 / NRRL 1970)</name>
    <name type="common">Soil fungus</name>
    <dbReference type="NCBI Taxonomy" id="306901"/>
    <lineage>
        <taxon>Eukaryota</taxon>
        <taxon>Fungi</taxon>
        <taxon>Dikarya</taxon>
        <taxon>Ascomycota</taxon>
        <taxon>Pezizomycotina</taxon>
        <taxon>Sordariomycetes</taxon>
        <taxon>Sordariomycetidae</taxon>
        <taxon>Sordariales</taxon>
        <taxon>Chaetomiaceae</taxon>
        <taxon>Chaetomium</taxon>
    </lineage>
</organism>
<comment type="subcellular location">
    <subcellularLocation>
        <location evidence="1">Membrane</location>
        <topology evidence="1">Multi-pass membrane protein</topology>
    </subcellularLocation>
</comment>
<dbReference type="VEuPathDB" id="FungiDB:CHGG_07502"/>
<feature type="transmembrane region" description="Helical" evidence="7">
    <location>
        <begin position="136"/>
        <end position="155"/>
    </location>
</feature>
<dbReference type="OrthoDB" id="5278984at2759"/>
<keyword evidence="2 7" id="KW-0812">Transmembrane</keyword>
<evidence type="ECO:0000256" key="3">
    <source>
        <dbReference type="ARBA" id="ARBA00022989"/>
    </source>
</evidence>
<keyword evidence="4 7" id="KW-0472">Membrane</keyword>
<dbReference type="eggNOG" id="ENOG502SQ37">
    <property type="taxonomic scope" value="Eukaryota"/>
</dbReference>
<dbReference type="Pfam" id="PF20684">
    <property type="entry name" value="Fung_rhodopsin"/>
    <property type="match status" value="1"/>
</dbReference>
<feature type="transmembrane region" description="Helical" evidence="7">
    <location>
        <begin position="217"/>
        <end position="238"/>
    </location>
</feature>
<dbReference type="PANTHER" id="PTHR33048">
    <property type="entry name" value="PTH11-LIKE INTEGRAL MEMBRANE PROTEIN (AFU_ORTHOLOGUE AFUA_5G11245)"/>
    <property type="match status" value="1"/>
</dbReference>
<evidence type="ECO:0000256" key="5">
    <source>
        <dbReference type="ARBA" id="ARBA00038359"/>
    </source>
</evidence>
<evidence type="ECO:0000313" key="9">
    <source>
        <dbReference type="EMBL" id="EAQ86249.1"/>
    </source>
</evidence>
<dbReference type="Proteomes" id="UP000001056">
    <property type="component" value="Unassembled WGS sequence"/>
</dbReference>
<evidence type="ECO:0000256" key="1">
    <source>
        <dbReference type="ARBA" id="ARBA00004141"/>
    </source>
</evidence>
<protein>
    <recommendedName>
        <fullName evidence="8">Rhodopsin domain-containing protein</fullName>
    </recommendedName>
</protein>
<keyword evidence="3 7" id="KW-1133">Transmembrane helix</keyword>
<accession>Q2GX02</accession>
<feature type="transmembrane region" description="Helical" evidence="7">
    <location>
        <begin position="21"/>
        <end position="45"/>
    </location>
</feature>
<dbReference type="InterPro" id="IPR052337">
    <property type="entry name" value="SAT4-like"/>
</dbReference>
<feature type="domain" description="Rhodopsin" evidence="8">
    <location>
        <begin position="97"/>
        <end position="281"/>
    </location>
</feature>
<dbReference type="EMBL" id="CH408033">
    <property type="protein sequence ID" value="EAQ86249.1"/>
    <property type="molecule type" value="Genomic_DNA"/>
</dbReference>
<feature type="region of interest" description="Disordered" evidence="6">
    <location>
        <begin position="323"/>
        <end position="350"/>
    </location>
</feature>
<keyword evidence="10" id="KW-1185">Reference proteome</keyword>
<feature type="compositionally biased region" description="Basic and acidic residues" evidence="6">
    <location>
        <begin position="339"/>
        <end position="349"/>
    </location>
</feature>
<dbReference type="InterPro" id="IPR049326">
    <property type="entry name" value="Rhodopsin_dom_fungi"/>
</dbReference>
<feature type="transmembrane region" description="Helical" evidence="7">
    <location>
        <begin position="186"/>
        <end position="205"/>
    </location>
</feature>
<dbReference type="GeneID" id="4394410"/>
<dbReference type="PANTHER" id="PTHR33048:SF129">
    <property type="entry name" value="INTEGRAL MEMBRANE PROTEIN-RELATED"/>
    <property type="match status" value="1"/>
</dbReference>
<proteinExistence type="inferred from homology"/>
<dbReference type="HOGENOM" id="CLU_028200_12_7_1"/>
<dbReference type="InParanoid" id="Q2GX02"/>
<dbReference type="GO" id="GO:0016020">
    <property type="term" value="C:membrane"/>
    <property type="evidence" value="ECO:0007669"/>
    <property type="project" value="UniProtKB-SubCell"/>
</dbReference>
<evidence type="ECO:0000256" key="2">
    <source>
        <dbReference type="ARBA" id="ARBA00022692"/>
    </source>
</evidence>
<gene>
    <name evidence="9" type="ORF">CHGG_07502</name>
</gene>
<feature type="compositionally biased region" description="Polar residues" evidence="6">
    <location>
        <begin position="329"/>
        <end position="338"/>
    </location>
</feature>
<feature type="transmembrane region" description="Helical" evidence="7">
    <location>
        <begin position="100"/>
        <end position="124"/>
    </location>
</feature>
<dbReference type="RefSeq" id="XP_001225158.1">
    <property type="nucleotide sequence ID" value="XM_001225157.1"/>
</dbReference>
<evidence type="ECO:0000256" key="7">
    <source>
        <dbReference type="SAM" id="Phobius"/>
    </source>
</evidence>
<evidence type="ECO:0000259" key="8">
    <source>
        <dbReference type="Pfam" id="PF20684"/>
    </source>
</evidence>